<comment type="caution">
    <text evidence="6">The sequence shown here is derived from an EMBL/GenBank/DDBJ whole genome shotgun (WGS) entry which is preliminary data.</text>
</comment>
<evidence type="ECO:0000256" key="1">
    <source>
        <dbReference type="ARBA" id="ARBA00004776"/>
    </source>
</evidence>
<dbReference type="Gene3D" id="3.90.550.10">
    <property type="entry name" value="Spore Coat Polysaccharide Biosynthesis Protein SpsA, Chain A"/>
    <property type="match status" value="1"/>
</dbReference>
<dbReference type="EC" id="2.4.-.-" evidence="6"/>
<keyword evidence="4 6" id="KW-0808">Transferase</keyword>
<keyword evidence="7" id="KW-1185">Reference proteome</keyword>
<evidence type="ECO:0000313" key="7">
    <source>
        <dbReference type="Proteomes" id="UP001550210"/>
    </source>
</evidence>
<comment type="similarity">
    <text evidence="2">Belongs to the glycosyltransferase 2 family.</text>
</comment>
<dbReference type="PANTHER" id="PTHR43179:SF12">
    <property type="entry name" value="GALACTOFURANOSYLTRANSFERASE GLFT2"/>
    <property type="match status" value="1"/>
</dbReference>
<dbReference type="RefSeq" id="WP_355400910.1">
    <property type="nucleotide sequence ID" value="NZ_JBEGHN010000002.1"/>
</dbReference>
<name>A0ABV2V4P6_9ACTN</name>
<dbReference type="Proteomes" id="UP001550210">
    <property type="component" value="Unassembled WGS sequence"/>
</dbReference>
<proteinExistence type="inferred from homology"/>
<feature type="domain" description="Glycosyltransferase 2-like" evidence="5">
    <location>
        <begin position="24"/>
        <end position="153"/>
    </location>
</feature>
<reference evidence="6 7" key="1">
    <citation type="submission" date="2024-06" db="EMBL/GenBank/DDBJ databases">
        <title>The Natural Products Discovery Center: Release of the First 8490 Sequenced Strains for Exploring Actinobacteria Biosynthetic Diversity.</title>
        <authorList>
            <person name="Kalkreuter E."/>
            <person name="Kautsar S.A."/>
            <person name="Yang D."/>
            <person name="Bader C.D."/>
            <person name="Teijaro C.N."/>
            <person name="Fluegel L."/>
            <person name="Davis C.M."/>
            <person name="Simpson J.R."/>
            <person name="Lauterbach L."/>
            <person name="Steele A.D."/>
            <person name="Gui C."/>
            <person name="Meng S."/>
            <person name="Li G."/>
            <person name="Viehrig K."/>
            <person name="Ye F."/>
            <person name="Su P."/>
            <person name="Kiefer A.F."/>
            <person name="Nichols A."/>
            <person name="Cepeda A.J."/>
            <person name="Yan W."/>
            <person name="Fan B."/>
            <person name="Jiang Y."/>
            <person name="Adhikari A."/>
            <person name="Zheng C.-J."/>
            <person name="Schuster L."/>
            <person name="Cowan T.M."/>
            <person name="Smanski M.J."/>
            <person name="Chevrette M.G."/>
            <person name="De Carvalho L.P.S."/>
            <person name="Shen B."/>
        </authorList>
    </citation>
    <scope>NUCLEOTIDE SEQUENCE [LARGE SCALE GENOMIC DNA]</scope>
    <source>
        <strain evidence="6 7">NPDC006434</strain>
    </source>
</reference>
<protein>
    <submittedName>
        <fullName evidence="6">Glycosyltransferase</fullName>
        <ecNumber evidence="6">2.4.-.-</ecNumber>
    </submittedName>
</protein>
<sequence>MVGRRDGVGVVTDAEEGPRVAVAVVTMGNRPTEVDALLASVAKQDLAPARIVIVGNGCPLPEFAERLGLPGEVTPIEVDENLGCPGGRNVAIERLRAFGDVDIVVELDDDGLLVDADVLRRVRDLYVAEPRLGIVGFRIADETGETQRRHVPRVGAKDPLRGGPVTGFLGGGHALSMAMLRETGDWAAEFFFAHEETDLAWRAIDAGWTVLYAPELLLQHPKTSPARHAIYYRVNARNRVWLARRRLPLLLIPVHLGVWVLITLLRTRSAGGLRAWFGGFMEGWRESGGERRPMRWSTVWRLTRLGRPPIL</sequence>
<evidence type="ECO:0000256" key="3">
    <source>
        <dbReference type="ARBA" id="ARBA00022676"/>
    </source>
</evidence>
<dbReference type="SUPFAM" id="SSF53448">
    <property type="entry name" value="Nucleotide-diphospho-sugar transferases"/>
    <property type="match status" value="1"/>
</dbReference>
<dbReference type="Pfam" id="PF00535">
    <property type="entry name" value="Glycos_transf_2"/>
    <property type="match status" value="1"/>
</dbReference>
<evidence type="ECO:0000313" key="6">
    <source>
        <dbReference type="EMBL" id="MET9848801.1"/>
    </source>
</evidence>
<dbReference type="GO" id="GO:0016757">
    <property type="term" value="F:glycosyltransferase activity"/>
    <property type="evidence" value="ECO:0007669"/>
    <property type="project" value="UniProtKB-KW"/>
</dbReference>
<accession>A0ABV2V4P6</accession>
<evidence type="ECO:0000259" key="5">
    <source>
        <dbReference type="Pfam" id="PF00535"/>
    </source>
</evidence>
<evidence type="ECO:0000256" key="2">
    <source>
        <dbReference type="ARBA" id="ARBA00006739"/>
    </source>
</evidence>
<dbReference type="InterPro" id="IPR029044">
    <property type="entry name" value="Nucleotide-diphossugar_trans"/>
</dbReference>
<gene>
    <name evidence="6" type="ORF">ABZZ21_30525</name>
</gene>
<evidence type="ECO:0000256" key="4">
    <source>
        <dbReference type="ARBA" id="ARBA00022679"/>
    </source>
</evidence>
<comment type="pathway">
    <text evidence="1">Cell wall biogenesis; cell wall polysaccharide biosynthesis.</text>
</comment>
<organism evidence="6 7">
    <name type="scientific">Streptomyces ossamyceticus</name>
    <dbReference type="NCBI Taxonomy" id="249581"/>
    <lineage>
        <taxon>Bacteria</taxon>
        <taxon>Bacillati</taxon>
        <taxon>Actinomycetota</taxon>
        <taxon>Actinomycetes</taxon>
        <taxon>Kitasatosporales</taxon>
        <taxon>Streptomycetaceae</taxon>
        <taxon>Streptomyces</taxon>
    </lineage>
</organism>
<dbReference type="InterPro" id="IPR001173">
    <property type="entry name" value="Glyco_trans_2-like"/>
</dbReference>
<dbReference type="EMBL" id="JBEXPZ010000044">
    <property type="protein sequence ID" value="MET9848801.1"/>
    <property type="molecule type" value="Genomic_DNA"/>
</dbReference>
<keyword evidence="3 6" id="KW-0328">Glycosyltransferase</keyword>
<dbReference type="PANTHER" id="PTHR43179">
    <property type="entry name" value="RHAMNOSYLTRANSFERASE WBBL"/>
    <property type="match status" value="1"/>
</dbReference>